<evidence type="ECO:0000256" key="2">
    <source>
        <dbReference type="ARBA" id="ARBA00022741"/>
    </source>
</evidence>
<evidence type="ECO:0000313" key="6">
    <source>
        <dbReference type="EMBL" id="KAL1836943.1"/>
    </source>
</evidence>
<dbReference type="Pfam" id="PF00488">
    <property type="entry name" value="MutS_V"/>
    <property type="match status" value="1"/>
</dbReference>
<evidence type="ECO:0000259" key="5">
    <source>
        <dbReference type="SMART" id="SM00534"/>
    </source>
</evidence>
<proteinExistence type="inferred from homology"/>
<dbReference type="SUPFAM" id="SSF52540">
    <property type="entry name" value="P-loop containing nucleoside triphosphate hydrolases"/>
    <property type="match status" value="1"/>
</dbReference>
<comment type="similarity">
    <text evidence="1">Belongs to the DNA mismatch repair MutS family.</text>
</comment>
<evidence type="ECO:0000256" key="3">
    <source>
        <dbReference type="ARBA" id="ARBA00022840"/>
    </source>
</evidence>
<dbReference type="PANTHER" id="PTHR11361:SF21">
    <property type="entry name" value="MUTS PROTEIN HOMOLOG 4"/>
    <property type="match status" value="1"/>
</dbReference>
<keyword evidence="3" id="KW-0067">ATP-binding</keyword>
<name>A0ABR3V785_9PEZI</name>
<organism evidence="6 7">
    <name type="scientific">Phialemonium thermophilum</name>
    <dbReference type="NCBI Taxonomy" id="223376"/>
    <lineage>
        <taxon>Eukaryota</taxon>
        <taxon>Fungi</taxon>
        <taxon>Dikarya</taxon>
        <taxon>Ascomycota</taxon>
        <taxon>Pezizomycotina</taxon>
        <taxon>Sordariomycetes</taxon>
        <taxon>Sordariomycetidae</taxon>
        <taxon>Cephalothecales</taxon>
        <taxon>Cephalothecaceae</taxon>
        <taxon>Phialemonium</taxon>
    </lineage>
</organism>
<dbReference type="InterPro" id="IPR045076">
    <property type="entry name" value="MutS"/>
</dbReference>
<keyword evidence="4" id="KW-0238">DNA-binding</keyword>
<dbReference type="PANTHER" id="PTHR11361">
    <property type="entry name" value="DNA MISMATCH REPAIR PROTEIN MUTS FAMILY MEMBER"/>
    <property type="match status" value="1"/>
</dbReference>
<dbReference type="SMART" id="SM00534">
    <property type="entry name" value="MUTSac"/>
    <property type="match status" value="1"/>
</dbReference>
<reference evidence="6 7" key="1">
    <citation type="journal article" date="2024" name="Commun. Biol.">
        <title>Comparative genomic analysis of thermophilic fungi reveals convergent evolutionary adaptations and gene losses.</title>
        <authorList>
            <person name="Steindorff A.S."/>
            <person name="Aguilar-Pontes M.V."/>
            <person name="Robinson A.J."/>
            <person name="Andreopoulos B."/>
            <person name="LaButti K."/>
            <person name="Kuo A."/>
            <person name="Mondo S."/>
            <person name="Riley R."/>
            <person name="Otillar R."/>
            <person name="Haridas S."/>
            <person name="Lipzen A."/>
            <person name="Grimwood J."/>
            <person name="Schmutz J."/>
            <person name="Clum A."/>
            <person name="Reid I.D."/>
            <person name="Moisan M.C."/>
            <person name="Butler G."/>
            <person name="Nguyen T.T.M."/>
            <person name="Dewar K."/>
            <person name="Conant G."/>
            <person name="Drula E."/>
            <person name="Henrissat B."/>
            <person name="Hansel C."/>
            <person name="Singer S."/>
            <person name="Hutchinson M.I."/>
            <person name="de Vries R.P."/>
            <person name="Natvig D.O."/>
            <person name="Powell A.J."/>
            <person name="Tsang A."/>
            <person name="Grigoriev I.V."/>
        </authorList>
    </citation>
    <scope>NUCLEOTIDE SEQUENCE [LARGE SCALE GENOMIC DNA]</scope>
    <source>
        <strain evidence="6 7">ATCC 24622</strain>
    </source>
</reference>
<dbReference type="EMBL" id="JAZHXJ010002738">
    <property type="protein sequence ID" value="KAL1836943.1"/>
    <property type="molecule type" value="Genomic_DNA"/>
</dbReference>
<protein>
    <recommendedName>
        <fullName evidence="5">DNA mismatch repair proteins mutS family domain-containing protein</fullName>
    </recommendedName>
</protein>
<keyword evidence="2" id="KW-0547">Nucleotide-binding</keyword>
<dbReference type="Gene3D" id="3.40.50.300">
    <property type="entry name" value="P-loop containing nucleotide triphosphate hydrolases"/>
    <property type="match status" value="1"/>
</dbReference>
<dbReference type="Proteomes" id="UP001586593">
    <property type="component" value="Unassembled WGS sequence"/>
</dbReference>
<feature type="domain" description="DNA mismatch repair proteins mutS family" evidence="5">
    <location>
        <begin position="1"/>
        <end position="131"/>
    </location>
</feature>
<comment type="caution">
    <text evidence="6">The sequence shown here is derived from an EMBL/GenBank/DDBJ whole genome shotgun (WGS) entry which is preliminary data.</text>
</comment>
<evidence type="ECO:0000313" key="7">
    <source>
        <dbReference type="Proteomes" id="UP001586593"/>
    </source>
</evidence>
<accession>A0ABR3V785</accession>
<evidence type="ECO:0000256" key="4">
    <source>
        <dbReference type="ARBA" id="ARBA00023125"/>
    </source>
</evidence>
<gene>
    <name evidence="6" type="ORF">VTK73DRAFT_4869</name>
</gene>
<dbReference type="InterPro" id="IPR000432">
    <property type="entry name" value="DNA_mismatch_repair_MutS_C"/>
</dbReference>
<keyword evidence="7" id="KW-1185">Reference proteome</keyword>
<sequence>MAIIDELGRGTSTRDGLAIALSIAEALLQSGALVFFATHFGDLGALTTDALYNRPMCLTCYMAARIFTERPGVLRLHLQTELRRTAEDVPKMTMLYKIGSGSTQEEHYGIMLAGAVGFPRRFLEVAENVSKALHHEEETRKWGSQARKIALRRRLVLTLNETLKQALESGMKDGALSVYMRRLQIEFIKRMDEIEGTVDEENEHVVVVSSDEENQETDAE</sequence>
<evidence type="ECO:0000256" key="1">
    <source>
        <dbReference type="ARBA" id="ARBA00006271"/>
    </source>
</evidence>
<dbReference type="InterPro" id="IPR027417">
    <property type="entry name" value="P-loop_NTPase"/>
</dbReference>